<dbReference type="Gene3D" id="3.90.550.10">
    <property type="entry name" value="Spore Coat Polysaccharide Biosynthesis Protein SpsA, Chain A"/>
    <property type="match status" value="1"/>
</dbReference>
<evidence type="ECO:0000256" key="8">
    <source>
        <dbReference type="ARBA" id="ARBA00022692"/>
    </source>
</evidence>
<evidence type="ECO:0000256" key="1">
    <source>
        <dbReference type="ARBA" id="ARBA00004141"/>
    </source>
</evidence>
<dbReference type="OrthoDB" id="1483400at2759"/>
<reference evidence="11" key="1">
    <citation type="submission" date="2020-06" db="EMBL/GenBank/DDBJ databases">
        <title>Draft genome of Bugula neritina, a colonial animal packing powerful symbionts and potential medicines.</title>
        <authorList>
            <person name="Rayko M."/>
        </authorList>
    </citation>
    <scope>NUCLEOTIDE SEQUENCE [LARGE SCALE GENOMIC DNA]</scope>
    <source>
        <strain evidence="11">Kwan_BN1</strain>
    </source>
</reference>
<evidence type="ECO:0000256" key="6">
    <source>
        <dbReference type="ARBA" id="ARBA00022676"/>
    </source>
</evidence>
<evidence type="ECO:0000256" key="3">
    <source>
        <dbReference type="ARBA" id="ARBA00004991"/>
    </source>
</evidence>
<keyword evidence="8" id="KW-0812">Transmembrane</keyword>
<dbReference type="UniPathway" id="UPA00222"/>
<evidence type="ECO:0000256" key="7">
    <source>
        <dbReference type="ARBA" id="ARBA00022679"/>
    </source>
</evidence>
<dbReference type="PANTHER" id="PTHR12726:SF0">
    <property type="entry name" value="CERAMIDE GLUCOSYLTRANSFERASE"/>
    <property type="match status" value="1"/>
</dbReference>
<keyword evidence="12" id="KW-1185">Reference proteome</keyword>
<evidence type="ECO:0000256" key="9">
    <source>
        <dbReference type="ARBA" id="ARBA00022989"/>
    </source>
</evidence>
<comment type="similarity">
    <text evidence="4">Belongs to the glycosyltransferase 2 family.</text>
</comment>
<sequence length="185" mass="21110">MSQAYLPLSYSREILTTIFELLFCIQDRNENLIQLVNELMLQYPEVESQIFIGAKDIVVNPKVNNMLNGYDKAQYPLLMISDSSIKMKPHTLTDMVSHMTEKVGLVHQVPIMCDGDLSFCRQVEQVWFGGAHARIYLFANAFGFNCMTSMSCVFRKKILDEEGGLVSMGNYLGEDFFLTQLIINK</sequence>
<evidence type="ECO:0000256" key="10">
    <source>
        <dbReference type="ARBA" id="ARBA00023136"/>
    </source>
</evidence>
<organism evidence="11 12">
    <name type="scientific">Bugula neritina</name>
    <name type="common">Brown bryozoan</name>
    <name type="synonym">Sertularia neritina</name>
    <dbReference type="NCBI Taxonomy" id="10212"/>
    <lineage>
        <taxon>Eukaryota</taxon>
        <taxon>Metazoa</taxon>
        <taxon>Spiralia</taxon>
        <taxon>Lophotrochozoa</taxon>
        <taxon>Bryozoa</taxon>
        <taxon>Gymnolaemata</taxon>
        <taxon>Cheilostomatida</taxon>
        <taxon>Flustrina</taxon>
        <taxon>Buguloidea</taxon>
        <taxon>Bugulidae</taxon>
        <taxon>Bugula</taxon>
    </lineage>
</organism>
<dbReference type="EC" id="2.4.1.80" evidence="5"/>
<dbReference type="SUPFAM" id="SSF53448">
    <property type="entry name" value="Nucleotide-diphospho-sugar transferases"/>
    <property type="match status" value="1"/>
</dbReference>
<comment type="pathway">
    <text evidence="2">Lipid metabolism; sphingolipid metabolism.</text>
</comment>
<name>A0A7J7KHR4_BUGNE</name>
<dbReference type="EMBL" id="VXIV02000519">
    <property type="protein sequence ID" value="KAF6037777.1"/>
    <property type="molecule type" value="Genomic_DNA"/>
</dbReference>
<gene>
    <name evidence="11" type="ORF">EB796_003916</name>
</gene>
<dbReference type="Proteomes" id="UP000593567">
    <property type="component" value="Unassembled WGS sequence"/>
</dbReference>
<dbReference type="GO" id="GO:0006679">
    <property type="term" value="P:glucosylceramide biosynthetic process"/>
    <property type="evidence" value="ECO:0007669"/>
    <property type="project" value="TreeGrafter"/>
</dbReference>
<dbReference type="AlphaFoldDB" id="A0A7J7KHR4"/>
<dbReference type="InterPro" id="IPR025993">
    <property type="entry name" value="Ceramide_glucosylTrfase"/>
</dbReference>
<evidence type="ECO:0000256" key="5">
    <source>
        <dbReference type="ARBA" id="ARBA00012699"/>
    </source>
</evidence>
<comment type="pathway">
    <text evidence="3">Sphingolipid metabolism.</text>
</comment>
<keyword evidence="9" id="KW-1133">Transmembrane helix</keyword>
<comment type="subcellular location">
    <subcellularLocation>
        <location evidence="1">Membrane</location>
        <topology evidence="1">Multi-pass membrane protein</topology>
    </subcellularLocation>
</comment>
<keyword evidence="10" id="KW-0472">Membrane</keyword>
<dbReference type="PANTHER" id="PTHR12726">
    <property type="entry name" value="CERAMIDE GLUCOSYLTRANSFERASE"/>
    <property type="match status" value="1"/>
</dbReference>
<dbReference type="InterPro" id="IPR029044">
    <property type="entry name" value="Nucleotide-diphossugar_trans"/>
</dbReference>
<evidence type="ECO:0000313" key="12">
    <source>
        <dbReference type="Proteomes" id="UP000593567"/>
    </source>
</evidence>
<accession>A0A7J7KHR4</accession>
<evidence type="ECO:0000313" key="11">
    <source>
        <dbReference type="EMBL" id="KAF6037777.1"/>
    </source>
</evidence>
<keyword evidence="7" id="KW-0808">Transferase</keyword>
<evidence type="ECO:0000256" key="4">
    <source>
        <dbReference type="ARBA" id="ARBA00006739"/>
    </source>
</evidence>
<proteinExistence type="inferred from homology"/>
<dbReference type="GO" id="GO:0008120">
    <property type="term" value="F:ceramide glucosyltransferase activity"/>
    <property type="evidence" value="ECO:0007669"/>
    <property type="project" value="UniProtKB-EC"/>
</dbReference>
<dbReference type="Pfam" id="PF13506">
    <property type="entry name" value="Glyco_transf_21"/>
    <property type="match status" value="1"/>
</dbReference>
<dbReference type="GO" id="GO:0016020">
    <property type="term" value="C:membrane"/>
    <property type="evidence" value="ECO:0007669"/>
    <property type="project" value="UniProtKB-SubCell"/>
</dbReference>
<keyword evidence="6" id="KW-0328">Glycosyltransferase</keyword>
<comment type="caution">
    <text evidence="11">The sequence shown here is derived from an EMBL/GenBank/DDBJ whole genome shotgun (WGS) entry which is preliminary data.</text>
</comment>
<protein>
    <recommendedName>
        <fullName evidence="5">ceramide glucosyltransferase</fullName>
        <ecNumber evidence="5">2.4.1.80</ecNumber>
    </recommendedName>
</protein>
<evidence type="ECO:0000256" key="2">
    <source>
        <dbReference type="ARBA" id="ARBA00004760"/>
    </source>
</evidence>